<protein>
    <submittedName>
        <fullName evidence="1">Uncharacterized protein</fullName>
    </submittedName>
</protein>
<feature type="non-terminal residue" evidence="1">
    <location>
        <position position="1"/>
    </location>
</feature>
<evidence type="ECO:0000313" key="1">
    <source>
        <dbReference type="EMBL" id="GAF90211.1"/>
    </source>
</evidence>
<sequence>YVELPIPPIVQKLLASYDTDRPVYMIDLERNEEETVTYDAHLNLLTDEAND</sequence>
<organism evidence="1">
    <name type="scientific">marine sediment metagenome</name>
    <dbReference type="NCBI Taxonomy" id="412755"/>
    <lineage>
        <taxon>unclassified sequences</taxon>
        <taxon>metagenomes</taxon>
        <taxon>ecological metagenomes</taxon>
    </lineage>
</organism>
<comment type="caution">
    <text evidence="1">The sequence shown here is derived from an EMBL/GenBank/DDBJ whole genome shotgun (WGS) entry which is preliminary data.</text>
</comment>
<dbReference type="AlphaFoldDB" id="X0TSN6"/>
<reference evidence="1" key="1">
    <citation type="journal article" date="2014" name="Front. Microbiol.">
        <title>High frequency of phylogenetically diverse reductive dehalogenase-homologous genes in deep subseafloor sedimentary metagenomes.</title>
        <authorList>
            <person name="Kawai M."/>
            <person name="Futagami T."/>
            <person name="Toyoda A."/>
            <person name="Takaki Y."/>
            <person name="Nishi S."/>
            <person name="Hori S."/>
            <person name="Arai W."/>
            <person name="Tsubouchi T."/>
            <person name="Morono Y."/>
            <person name="Uchiyama I."/>
            <person name="Ito T."/>
            <person name="Fujiyama A."/>
            <person name="Inagaki F."/>
            <person name="Takami H."/>
        </authorList>
    </citation>
    <scope>NUCLEOTIDE SEQUENCE</scope>
    <source>
        <strain evidence="1">Expedition CK06-06</strain>
    </source>
</reference>
<gene>
    <name evidence="1" type="ORF">S01H1_22600</name>
</gene>
<proteinExistence type="predicted"/>
<accession>X0TSN6</accession>
<name>X0TSN6_9ZZZZ</name>
<dbReference type="EMBL" id="BARS01012790">
    <property type="protein sequence ID" value="GAF90211.1"/>
    <property type="molecule type" value="Genomic_DNA"/>
</dbReference>